<dbReference type="Proteomes" id="UP001595978">
    <property type="component" value="Unassembled WGS sequence"/>
</dbReference>
<organism evidence="1 2">
    <name type="scientific">Ureibacillus suwonensis</name>
    <dbReference type="NCBI Taxonomy" id="313007"/>
    <lineage>
        <taxon>Bacteria</taxon>
        <taxon>Bacillati</taxon>
        <taxon>Bacillota</taxon>
        <taxon>Bacilli</taxon>
        <taxon>Bacillales</taxon>
        <taxon>Caryophanaceae</taxon>
        <taxon>Ureibacillus</taxon>
    </lineage>
</organism>
<protein>
    <submittedName>
        <fullName evidence="1">DNA alkylation repair protein</fullName>
    </submittedName>
</protein>
<gene>
    <name evidence="1" type="ORF">ACFPOH_00750</name>
</gene>
<name>A0ABW0R915_9BACL</name>
<accession>A0ABW0R915</accession>
<dbReference type="InterPro" id="IPR016024">
    <property type="entry name" value="ARM-type_fold"/>
</dbReference>
<dbReference type="PANTHER" id="PTHR34070">
    <property type="entry name" value="ARMADILLO-TYPE FOLD"/>
    <property type="match status" value="1"/>
</dbReference>
<dbReference type="Gene3D" id="1.25.10.90">
    <property type="match status" value="1"/>
</dbReference>
<proteinExistence type="predicted"/>
<dbReference type="SUPFAM" id="SSF48371">
    <property type="entry name" value="ARM repeat"/>
    <property type="match status" value="1"/>
</dbReference>
<evidence type="ECO:0000313" key="1">
    <source>
        <dbReference type="EMBL" id="MFC5540323.1"/>
    </source>
</evidence>
<reference evidence="2" key="1">
    <citation type="journal article" date="2019" name="Int. J. Syst. Evol. Microbiol.">
        <title>The Global Catalogue of Microorganisms (GCM) 10K type strain sequencing project: providing services to taxonomists for standard genome sequencing and annotation.</title>
        <authorList>
            <consortium name="The Broad Institute Genomics Platform"/>
            <consortium name="The Broad Institute Genome Sequencing Center for Infectious Disease"/>
            <person name="Wu L."/>
            <person name="Ma J."/>
        </authorList>
    </citation>
    <scope>NUCLEOTIDE SEQUENCE [LARGE SCALE GENOMIC DNA]</scope>
    <source>
        <strain evidence="2">CCUG 56331</strain>
    </source>
</reference>
<dbReference type="PANTHER" id="PTHR34070:SF1">
    <property type="entry name" value="DNA ALKYLATION REPAIR PROTEIN"/>
    <property type="match status" value="1"/>
</dbReference>
<sequence length="225" mass="27140">MNVRQKLMELSEEKYRLFQKTLIPNHENILGVRLPILRTLAKEISEEDWEGFLRNGKEEFFEEIMLKGMVIGQVKLPLKERLDWIRWFVPKIDNWAVCDSFCSGLKFAKKHPDEVWQFILPYFRSDKEFEIRFAVVMCLSYFIEESYLQEIFRIFNGIHHDGYYVKMATAWAICEAYLKYPEESTNFLRSNSLDDFTHNKALQKITESRRISKEEKEMIRKWKRS</sequence>
<keyword evidence="2" id="KW-1185">Reference proteome</keyword>
<evidence type="ECO:0000313" key="2">
    <source>
        <dbReference type="Proteomes" id="UP001595978"/>
    </source>
</evidence>
<dbReference type="InterPro" id="IPR014825">
    <property type="entry name" value="DNA_alkylation"/>
</dbReference>
<comment type="caution">
    <text evidence="1">The sequence shown here is derived from an EMBL/GenBank/DDBJ whole genome shotgun (WGS) entry which is preliminary data.</text>
</comment>
<dbReference type="RefSeq" id="WP_390308574.1">
    <property type="nucleotide sequence ID" value="NZ_JBHSNQ010000009.1"/>
</dbReference>
<dbReference type="Pfam" id="PF08713">
    <property type="entry name" value="DNA_alkylation"/>
    <property type="match status" value="1"/>
</dbReference>
<dbReference type="EMBL" id="JBHSNQ010000009">
    <property type="protein sequence ID" value="MFC5540323.1"/>
    <property type="molecule type" value="Genomic_DNA"/>
</dbReference>
<dbReference type="CDD" id="cd06561">
    <property type="entry name" value="AlkD_like"/>
    <property type="match status" value="1"/>
</dbReference>